<proteinExistence type="predicted"/>
<accession>A0A1F4X5M0</accession>
<evidence type="ECO:0000313" key="1">
    <source>
        <dbReference type="EMBL" id="OGC76975.1"/>
    </source>
</evidence>
<gene>
    <name evidence="1" type="ORF">A2619_03430</name>
</gene>
<dbReference type="EMBL" id="MEWG01000029">
    <property type="protein sequence ID" value="OGC76975.1"/>
    <property type="molecule type" value="Genomic_DNA"/>
</dbReference>
<organism evidence="1 2">
    <name type="scientific">candidate division WWE3 bacterium RIFOXYD1_FULL_39_9</name>
    <dbReference type="NCBI Taxonomy" id="1802649"/>
    <lineage>
        <taxon>Bacteria</taxon>
        <taxon>Katanobacteria</taxon>
    </lineage>
</organism>
<dbReference type="Proteomes" id="UP000176815">
    <property type="component" value="Unassembled WGS sequence"/>
</dbReference>
<dbReference type="AlphaFoldDB" id="A0A1F4X5M0"/>
<comment type="caution">
    <text evidence="1">The sequence shown here is derived from an EMBL/GenBank/DDBJ whole genome shotgun (WGS) entry which is preliminary data.</text>
</comment>
<protein>
    <recommendedName>
        <fullName evidence="3">SbsA Ig-like domain-containing protein</fullName>
    </recommendedName>
</protein>
<evidence type="ECO:0000313" key="2">
    <source>
        <dbReference type="Proteomes" id="UP000176815"/>
    </source>
</evidence>
<reference evidence="1 2" key="1">
    <citation type="journal article" date="2016" name="Nat. Commun.">
        <title>Thousands of microbial genomes shed light on interconnected biogeochemical processes in an aquifer system.</title>
        <authorList>
            <person name="Anantharaman K."/>
            <person name="Brown C.T."/>
            <person name="Hug L.A."/>
            <person name="Sharon I."/>
            <person name="Castelle C.J."/>
            <person name="Probst A.J."/>
            <person name="Thomas B.C."/>
            <person name="Singh A."/>
            <person name="Wilkins M.J."/>
            <person name="Karaoz U."/>
            <person name="Brodie E.L."/>
            <person name="Williams K.H."/>
            <person name="Hubbard S.S."/>
            <person name="Banfield J.F."/>
        </authorList>
    </citation>
    <scope>NUCLEOTIDE SEQUENCE [LARGE SCALE GENOMIC DNA]</scope>
</reference>
<name>A0A1F4X5M0_UNCKA</name>
<sequence>MISISETAKENSTIIFDVSFTDEDDADVTPESIAWTLVDSQDNVINSRDGVSVSVPAPTVSIVLTGDDLQIQTSERYQKKVYRYLIVEAIYNSDAGDGLSITESIRFKVENLIHLV</sequence>
<evidence type="ECO:0008006" key="3">
    <source>
        <dbReference type="Google" id="ProtNLM"/>
    </source>
</evidence>